<feature type="compositionally biased region" description="Basic and acidic residues" evidence="1">
    <location>
        <begin position="172"/>
        <end position="182"/>
    </location>
</feature>
<feature type="region of interest" description="Disordered" evidence="1">
    <location>
        <begin position="27"/>
        <end position="109"/>
    </location>
</feature>
<accession>A0ABR2URB6</accession>
<feature type="compositionally biased region" description="Pro residues" evidence="1">
    <location>
        <begin position="55"/>
        <end position="64"/>
    </location>
</feature>
<feature type="compositionally biased region" description="Low complexity" evidence="1">
    <location>
        <begin position="27"/>
        <end position="44"/>
    </location>
</feature>
<evidence type="ECO:0000256" key="1">
    <source>
        <dbReference type="SAM" id="MobiDB-lite"/>
    </source>
</evidence>
<dbReference type="Proteomes" id="UP001408356">
    <property type="component" value="Unassembled WGS sequence"/>
</dbReference>
<reference evidence="2 3" key="1">
    <citation type="journal article" date="2024" name="J. Plant Pathol.">
        <title>Sequence and assembly of the genome of Seiridium unicorne, isolate CBS 538.82, causal agent of cypress canker disease.</title>
        <authorList>
            <person name="Scali E."/>
            <person name="Rocca G.D."/>
            <person name="Danti R."/>
            <person name="Garbelotto M."/>
            <person name="Barberini S."/>
            <person name="Baroncelli R."/>
            <person name="Emiliani G."/>
        </authorList>
    </citation>
    <scope>NUCLEOTIDE SEQUENCE [LARGE SCALE GENOMIC DNA]</scope>
    <source>
        <strain evidence="2 3">BM-138-508</strain>
    </source>
</reference>
<evidence type="ECO:0000313" key="2">
    <source>
        <dbReference type="EMBL" id="KAK9416879.1"/>
    </source>
</evidence>
<evidence type="ECO:0000313" key="3">
    <source>
        <dbReference type="Proteomes" id="UP001408356"/>
    </source>
</evidence>
<name>A0ABR2URB6_9PEZI</name>
<dbReference type="EMBL" id="JARVKF010000403">
    <property type="protein sequence ID" value="KAK9416879.1"/>
    <property type="molecule type" value="Genomic_DNA"/>
</dbReference>
<feature type="compositionally biased region" description="Basic and acidic residues" evidence="1">
    <location>
        <begin position="99"/>
        <end position="108"/>
    </location>
</feature>
<protein>
    <submittedName>
        <fullName evidence="2">Uncharacterized protein</fullName>
    </submittedName>
</protein>
<proteinExistence type="predicted"/>
<gene>
    <name evidence="2" type="ORF">SUNI508_09351</name>
</gene>
<comment type="caution">
    <text evidence="2">The sequence shown here is derived from an EMBL/GenBank/DDBJ whole genome shotgun (WGS) entry which is preliminary data.</text>
</comment>
<sequence length="279" mass="31694">MFDGIKRVLGYFPATMAPVTAYTDTGTTTDTPTAASATDSAADGQQRGRSRTRPDGPPFAPPTNPSAETNTDFAPSPPLSPLRIARDYIPSPDPFVGPDELKPKDTDRRRFHKLLARVRERSEERARRVAQKNTEPLPALNQWEEWKRENNWETVRDKDQPPRPASLTTTEEALHKKQTEAEKDLDAGPVVVDQLWRRDFKREYEFVKRSESPAKLAPAWKRKSTGSAAPRDEFGAWGVAYSYLRRHLFVVKFGLPVIIWVIWGLEVLYENFKEGDSDD</sequence>
<organism evidence="2 3">
    <name type="scientific">Seiridium unicorne</name>
    <dbReference type="NCBI Taxonomy" id="138068"/>
    <lineage>
        <taxon>Eukaryota</taxon>
        <taxon>Fungi</taxon>
        <taxon>Dikarya</taxon>
        <taxon>Ascomycota</taxon>
        <taxon>Pezizomycotina</taxon>
        <taxon>Sordariomycetes</taxon>
        <taxon>Xylariomycetidae</taxon>
        <taxon>Amphisphaeriales</taxon>
        <taxon>Sporocadaceae</taxon>
        <taxon>Seiridium</taxon>
    </lineage>
</organism>
<feature type="region of interest" description="Disordered" evidence="1">
    <location>
        <begin position="154"/>
        <end position="182"/>
    </location>
</feature>
<keyword evidence="3" id="KW-1185">Reference proteome</keyword>